<keyword evidence="10 11" id="KW-0998">Cell outer membrane</keyword>
<comment type="caution">
    <text evidence="16">The sequence shown here is derived from an EMBL/GenBank/DDBJ whole genome shotgun (WGS) entry which is preliminary data.</text>
</comment>
<keyword evidence="6 13" id="KW-0732">Signal</keyword>
<organism evidence="16 17">
    <name type="scientific">Pseudoteredinibacter isoporae</name>
    <dbReference type="NCBI Taxonomy" id="570281"/>
    <lineage>
        <taxon>Bacteria</taxon>
        <taxon>Pseudomonadati</taxon>
        <taxon>Pseudomonadota</taxon>
        <taxon>Gammaproteobacteria</taxon>
        <taxon>Cellvibrionales</taxon>
        <taxon>Cellvibrionaceae</taxon>
        <taxon>Pseudoteredinibacter</taxon>
    </lineage>
</organism>
<dbReference type="EMBL" id="JACHHT010000001">
    <property type="protein sequence ID" value="MBB6519779.1"/>
    <property type="molecule type" value="Genomic_DNA"/>
</dbReference>
<dbReference type="Proteomes" id="UP000528457">
    <property type="component" value="Unassembled WGS sequence"/>
</dbReference>
<dbReference type="InterPro" id="IPR039426">
    <property type="entry name" value="TonB-dep_rcpt-like"/>
</dbReference>
<dbReference type="AlphaFoldDB" id="A0A7X0JQ39"/>
<evidence type="ECO:0000256" key="10">
    <source>
        <dbReference type="ARBA" id="ARBA00023237"/>
    </source>
</evidence>
<dbReference type="InterPro" id="IPR012910">
    <property type="entry name" value="Plug_dom"/>
</dbReference>
<feature type="chain" id="PRO_5031223375" evidence="13">
    <location>
        <begin position="26"/>
        <end position="614"/>
    </location>
</feature>
<evidence type="ECO:0000259" key="14">
    <source>
        <dbReference type="Pfam" id="PF00593"/>
    </source>
</evidence>
<evidence type="ECO:0000256" key="2">
    <source>
        <dbReference type="ARBA" id="ARBA00008143"/>
    </source>
</evidence>
<feature type="domain" description="TonB-dependent receptor plug" evidence="15">
    <location>
        <begin position="43"/>
        <end position="150"/>
    </location>
</feature>
<proteinExistence type="inferred from homology"/>
<name>A0A7X0JQ39_9GAMM</name>
<evidence type="ECO:0000313" key="17">
    <source>
        <dbReference type="Proteomes" id="UP000528457"/>
    </source>
</evidence>
<evidence type="ECO:0000256" key="7">
    <source>
        <dbReference type="ARBA" id="ARBA00023077"/>
    </source>
</evidence>
<dbReference type="CDD" id="cd01347">
    <property type="entry name" value="ligand_gated_channel"/>
    <property type="match status" value="1"/>
</dbReference>
<reference evidence="16 17" key="1">
    <citation type="submission" date="2020-08" db="EMBL/GenBank/DDBJ databases">
        <title>Genomic Encyclopedia of Type Strains, Phase IV (KMG-IV): sequencing the most valuable type-strain genomes for metagenomic binning, comparative biology and taxonomic classification.</title>
        <authorList>
            <person name="Goeker M."/>
        </authorList>
    </citation>
    <scope>NUCLEOTIDE SEQUENCE [LARGE SCALE GENOMIC DNA]</scope>
    <source>
        <strain evidence="16 17">DSM 22368</strain>
    </source>
</reference>
<keyword evidence="7 12" id="KW-0798">TonB box</keyword>
<feature type="signal peptide" evidence="13">
    <location>
        <begin position="1"/>
        <end position="25"/>
    </location>
</feature>
<evidence type="ECO:0000256" key="4">
    <source>
        <dbReference type="ARBA" id="ARBA00022452"/>
    </source>
</evidence>
<evidence type="ECO:0000259" key="15">
    <source>
        <dbReference type="Pfam" id="PF07715"/>
    </source>
</evidence>
<keyword evidence="8 11" id="KW-0472">Membrane</keyword>
<dbReference type="InterPro" id="IPR036942">
    <property type="entry name" value="Beta-barrel_TonB_sf"/>
</dbReference>
<dbReference type="InterPro" id="IPR037066">
    <property type="entry name" value="Plug_dom_sf"/>
</dbReference>
<dbReference type="PROSITE" id="PS52016">
    <property type="entry name" value="TONB_DEPENDENT_REC_3"/>
    <property type="match status" value="1"/>
</dbReference>
<evidence type="ECO:0000256" key="3">
    <source>
        <dbReference type="ARBA" id="ARBA00022448"/>
    </source>
</evidence>
<dbReference type="InParanoid" id="A0A7X0JQ39"/>
<sequence length="614" mass="67848">MNNSNHLTAKSLLAVAIGLSVNATAESKIEEIVVVGNRIEMPLKQQSAAISIITAEQIERRGHASLMDVLRNEPAINVSNAGGPGKVSALRIRGEEGYRTKVYIDGIDVADPTGTQIGPQIQQINSAGIQRVEILRGAQGLVYGADAGGVVRISSQPQREGLHGGLSTEAGRYSTQNWAANISYKEEAGDISAAISRQDTDGFNARTVDSSGELDGYENTTAHVHAGLNFGDGWRVAATLRDVDSRAGYDGFSATSNHVNFSDYEQRSGRVAVSKKSDDWQHEVAYSNSETERENIATFGSKAKGDIETWQYLGAWDNKAHTLVFGAERETQTDQLNNNERDQDSAYVDWQWQAQEQLFLNAGIRHDDNEDFGKHNSYRLGAAYFIPTALGELKLKTTWGTGFRAPSLSELAYNRRPFAPDSILAVNLKEENTRSFDIGAQLFLAGGGQLELVYFDQEVENEIFFDLQSFSGYLQENGDSNSKGVELSYRQNLSENVEVYSNATYNDTQTVPNSNGQREQRLRRPRVLFNLGGSYEFVEARIELSANLRHVSGQRDISVDIEDYQVLDASVRWSATEQLDVYLRIENALDENYQEIPTYYTSGSAAYAGVKLSF</sequence>
<evidence type="ECO:0000256" key="8">
    <source>
        <dbReference type="ARBA" id="ARBA00023136"/>
    </source>
</evidence>
<comment type="similarity">
    <text evidence="2">Belongs to the TonB-dependent receptor family. Hemoglobin/haptoglobin binding protein subfamily.</text>
</comment>
<evidence type="ECO:0000256" key="13">
    <source>
        <dbReference type="SAM" id="SignalP"/>
    </source>
</evidence>
<evidence type="ECO:0000256" key="1">
    <source>
        <dbReference type="ARBA" id="ARBA00004571"/>
    </source>
</evidence>
<keyword evidence="17" id="KW-1185">Reference proteome</keyword>
<dbReference type="GO" id="GO:0044718">
    <property type="term" value="P:siderophore transmembrane transport"/>
    <property type="evidence" value="ECO:0007669"/>
    <property type="project" value="TreeGrafter"/>
</dbReference>
<evidence type="ECO:0000256" key="6">
    <source>
        <dbReference type="ARBA" id="ARBA00022729"/>
    </source>
</evidence>
<dbReference type="PANTHER" id="PTHR30069">
    <property type="entry name" value="TONB-DEPENDENT OUTER MEMBRANE RECEPTOR"/>
    <property type="match status" value="1"/>
</dbReference>
<keyword evidence="9" id="KW-0675">Receptor</keyword>
<dbReference type="Pfam" id="PF00593">
    <property type="entry name" value="TonB_dep_Rec_b-barrel"/>
    <property type="match status" value="1"/>
</dbReference>
<dbReference type="FunCoup" id="A0A7X0JQ39">
    <property type="interactions" value="82"/>
</dbReference>
<dbReference type="GO" id="GO:0009279">
    <property type="term" value="C:cell outer membrane"/>
    <property type="evidence" value="ECO:0007669"/>
    <property type="project" value="UniProtKB-SubCell"/>
</dbReference>
<dbReference type="GO" id="GO:0015344">
    <property type="term" value="F:siderophore uptake transmembrane transporter activity"/>
    <property type="evidence" value="ECO:0007669"/>
    <property type="project" value="TreeGrafter"/>
</dbReference>
<dbReference type="Pfam" id="PF07715">
    <property type="entry name" value="Plug"/>
    <property type="match status" value="1"/>
</dbReference>
<evidence type="ECO:0000256" key="5">
    <source>
        <dbReference type="ARBA" id="ARBA00022692"/>
    </source>
</evidence>
<evidence type="ECO:0000256" key="12">
    <source>
        <dbReference type="RuleBase" id="RU003357"/>
    </source>
</evidence>
<dbReference type="Gene3D" id="2.40.170.20">
    <property type="entry name" value="TonB-dependent receptor, beta-barrel domain"/>
    <property type="match status" value="1"/>
</dbReference>
<accession>A0A7X0JQ39</accession>
<evidence type="ECO:0000256" key="9">
    <source>
        <dbReference type="ARBA" id="ARBA00023170"/>
    </source>
</evidence>
<keyword evidence="3 11" id="KW-0813">Transport</keyword>
<keyword evidence="4 11" id="KW-1134">Transmembrane beta strand</keyword>
<dbReference type="PANTHER" id="PTHR30069:SF29">
    <property type="entry name" value="HEMOGLOBIN AND HEMOGLOBIN-HAPTOGLOBIN-BINDING PROTEIN 1-RELATED"/>
    <property type="match status" value="1"/>
</dbReference>
<keyword evidence="5 11" id="KW-0812">Transmembrane</keyword>
<dbReference type="RefSeq" id="WP_166853150.1">
    <property type="nucleotide sequence ID" value="NZ_JAAONY010000001.1"/>
</dbReference>
<dbReference type="SUPFAM" id="SSF56935">
    <property type="entry name" value="Porins"/>
    <property type="match status" value="1"/>
</dbReference>
<evidence type="ECO:0000313" key="16">
    <source>
        <dbReference type="EMBL" id="MBB6519779.1"/>
    </source>
</evidence>
<feature type="domain" description="TonB-dependent receptor-like beta-barrel" evidence="14">
    <location>
        <begin position="170"/>
        <end position="587"/>
    </location>
</feature>
<protein>
    <submittedName>
        <fullName evidence="16">Vitamin B12 transporter</fullName>
    </submittedName>
</protein>
<gene>
    <name evidence="16" type="ORF">HNR48_000057</name>
</gene>
<evidence type="ECO:0000256" key="11">
    <source>
        <dbReference type="PROSITE-ProRule" id="PRU01360"/>
    </source>
</evidence>
<comment type="subcellular location">
    <subcellularLocation>
        <location evidence="1 11">Cell outer membrane</location>
        <topology evidence="1 11">Multi-pass membrane protein</topology>
    </subcellularLocation>
</comment>
<dbReference type="Gene3D" id="2.170.130.10">
    <property type="entry name" value="TonB-dependent receptor, plug domain"/>
    <property type="match status" value="1"/>
</dbReference>
<dbReference type="InterPro" id="IPR000531">
    <property type="entry name" value="Beta-barrel_TonB"/>
</dbReference>